<name>A0A0W0V977_9GAMM</name>
<accession>A0A0W0V977</accession>
<dbReference type="AlphaFoldDB" id="A0A0W0V977"/>
<keyword evidence="3" id="KW-0808">Transferase</keyword>
<sequence>MIKLDANWTAPANVKAFTTLRQPGFSHEPYAANNLALHVGDNPHDVNLNRTRLKECFRMKEEPVWLEQIHSNICVVAEEDSNRVADAIISRKPSQPLAILTADCLPILMSNRKGTEVAAIHAGWRGLAKGIIENTLNKLLSPPKEVIAWVGPAICQSCFEVGEDVLESYQRHYPFCSNQFYPKGEKWQANLPGLAEKILTNLGVSAVFQSNACTFEQKKDFFSYRREPQTGRMATVIWFT</sequence>
<dbReference type="InterPro" id="IPR011324">
    <property type="entry name" value="Cytotoxic_necrot_fac-like_cat"/>
</dbReference>
<organism evidence="11 12">
    <name type="scientific">Legionella jordanis</name>
    <dbReference type="NCBI Taxonomy" id="456"/>
    <lineage>
        <taxon>Bacteria</taxon>
        <taxon>Pseudomonadati</taxon>
        <taxon>Pseudomonadota</taxon>
        <taxon>Gammaproteobacteria</taxon>
        <taxon>Legionellales</taxon>
        <taxon>Legionellaceae</taxon>
        <taxon>Legionella</taxon>
    </lineage>
</organism>
<evidence type="ECO:0000256" key="1">
    <source>
        <dbReference type="ARBA" id="ARBA00000553"/>
    </source>
</evidence>
<dbReference type="InterPro" id="IPR003730">
    <property type="entry name" value="Cu_polyphenol_OxRdtase"/>
</dbReference>
<dbReference type="InterPro" id="IPR038371">
    <property type="entry name" value="Cu_polyphenol_OxRdtase_sf"/>
</dbReference>
<evidence type="ECO:0000256" key="7">
    <source>
        <dbReference type="ARBA" id="ARBA00047989"/>
    </source>
</evidence>
<dbReference type="PANTHER" id="PTHR30616">
    <property type="entry name" value="UNCHARACTERIZED PROTEIN YFIH"/>
    <property type="match status" value="1"/>
</dbReference>
<evidence type="ECO:0000256" key="9">
    <source>
        <dbReference type="ARBA" id="ARBA00049893"/>
    </source>
</evidence>
<dbReference type="GO" id="GO:0016787">
    <property type="term" value="F:hydrolase activity"/>
    <property type="evidence" value="ECO:0007669"/>
    <property type="project" value="UniProtKB-KW"/>
</dbReference>
<dbReference type="RefSeq" id="WP_375232616.1">
    <property type="nucleotide sequence ID" value="NZ_CAAAIC010000004.1"/>
</dbReference>
<dbReference type="GO" id="GO:0005507">
    <property type="term" value="F:copper ion binding"/>
    <property type="evidence" value="ECO:0007669"/>
    <property type="project" value="TreeGrafter"/>
</dbReference>
<dbReference type="CDD" id="cd16833">
    <property type="entry name" value="YfiH"/>
    <property type="match status" value="1"/>
</dbReference>
<comment type="catalytic activity">
    <reaction evidence="9">
        <text>S-methyl-5'-thioadenosine + phosphate = 5-(methylsulfanyl)-alpha-D-ribose 1-phosphate + adenine</text>
        <dbReference type="Rhea" id="RHEA:11852"/>
        <dbReference type="ChEBI" id="CHEBI:16708"/>
        <dbReference type="ChEBI" id="CHEBI:17509"/>
        <dbReference type="ChEBI" id="CHEBI:43474"/>
        <dbReference type="ChEBI" id="CHEBI:58533"/>
        <dbReference type="EC" id="2.4.2.28"/>
    </reaction>
    <physiologicalReaction direction="left-to-right" evidence="9">
        <dbReference type="Rhea" id="RHEA:11853"/>
    </physiologicalReaction>
</comment>
<gene>
    <name evidence="11" type="primary">yfiH</name>
    <name evidence="11" type="ORF">Ljor_0491</name>
</gene>
<keyword evidence="5" id="KW-0378">Hydrolase</keyword>
<evidence type="ECO:0000256" key="2">
    <source>
        <dbReference type="ARBA" id="ARBA00007353"/>
    </source>
</evidence>
<keyword evidence="6" id="KW-0862">Zinc</keyword>
<dbReference type="Pfam" id="PF02578">
    <property type="entry name" value="Cu-oxidase_4"/>
    <property type="match status" value="1"/>
</dbReference>
<comment type="catalytic activity">
    <reaction evidence="8">
        <text>adenosine + phosphate = alpha-D-ribose 1-phosphate + adenine</text>
        <dbReference type="Rhea" id="RHEA:27642"/>
        <dbReference type="ChEBI" id="CHEBI:16335"/>
        <dbReference type="ChEBI" id="CHEBI:16708"/>
        <dbReference type="ChEBI" id="CHEBI:43474"/>
        <dbReference type="ChEBI" id="CHEBI:57720"/>
        <dbReference type="EC" id="2.4.2.1"/>
    </reaction>
    <physiologicalReaction direction="left-to-right" evidence="8">
        <dbReference type="Rhea" id="RHEA:27643"/>
    </physiologicalReaction>
</comment>
<reference evidence="11 12" key="1">
    <citation type="submission" date="2015-11" db="EMBL/GenBank/DDBJ databases">
        <title>Genomic analysis of 38 Legionella species identifies large and diverse effector repertoires.</title>
        <authorList>
            <person name="Burstein D."/>
            <person name="Amaro F."/>
            <person name="Zusman T."/>
            <person name="Lifshitz Z."/>
            <person name="Cohen O."/>
            <person name="Gilbert J.A."/>
            <person name="Pupko T."/>
            <person name="Shuman H.A."/>
            <person name="Segal G."/>
        </authorList>
    </citation>
    <scope>NUCLEOTIDE SEQUENCE [LARGE SCALE GENOMIC DNA]</scope>
    <source>
        <strain evidence="11 12">BL-540</strain>
    </source>
</reference>
<keyword evidence="12" id="KW-1185">Reference proteome</keyword>
<dbReference type="PANTHER" id="PTHR30616:SF2">
    <property type="entry name" value="PURINE NUCLEOSIDE PHOSPHORYLASE LACC1"/>
    <property type="match status" value="1"/>
</dbReference>
<evidence type="ECO:0000256" key="5">
    <source>
        <dbReference type="ARBA" id="ARBA00022801"/>
    </source>
</evidence>
<evidence type="ECO:0000256" key="3">
    <source>
        <dbReference type="ARBA" id="ARBA00022679"/>
    </source>
</evidence>
<evidence type="ECO:0000313" key="12">
    <source>
        <dbReference type="Proteomes" id="UP000055035"/>
    </source>
</evidence>
<evidence type="ECO:0000256" key="8">
    <source>
        <dbReference type="ARBA" id="ARBA00048968"/>
    </source>
</evidence>
<protein>
    <recommendedName>
        <fullName evidence="10">Purine nucleoside phosphorylase</fullName>
    </recommendedName>
</protein>
<dbReference type="EMBL" id="LNYJ01000011">
    <property type="protein sequence ID" value="KTD16185.1"/>
    <property type="molecule type" value="Genomic_DNA"/>
</dbReference>
<dbReference type="Gene3D" id="3.60.140.10">
    <property type="entry name" value="CNF1/YfiH-like putative cysteine hydrolases"/>
    <property type="match status" value="1"/>
</dbReference>
<dbReference type="GO" id="GO:0017061">
    <property type="term" value="F:S-methyl-5-thioadenosine phosphorylase activity"/>
    <property type="evidence" value="ECO:0007669"/>
    <property type="project" value="UniProtKB-EC"/>
</dbReference>
<dbReference type="Proteomes" id="UP000055035">
    <property type="component" value="Unassembled WGS sequence"/>
</dbReference>
<comment type="catalytic activity">
    <reaction evidence="7">
        <text>adenosine + H2O + H(+) = inosine + NH4(+)</text>
        <dbReference type="Rhea" id="RHEA:24408"/>
        <dbReference type="ChEBI" id="CHEBI:15377"/>
        <dbReference type="ChEBI" id="CHEBI:15378"/>
        <dbReference type="ChEBI" id="CHEBI:16335"/>
        <dbReference type="ChEBI" id="CHEBI:17596"/>
        <dbReference type="ChEBI" id="CHEBI:28938"/>
        <dbReference type="EC" id="3.5.4.4"/>
    </reaction>
    <physiologicalReaction direction="left-to-right" evidence="7">
        <dbReference type="Rhea" id="RHEA:24409"/>
    </physiologicalReaction>
</comment>
<comment type="catalytic activity">
    <reaction evidence="1">
        <text>inosine + phosphate = alpha-D-ribose 1-phosphate + hypoxanthine</text>
        <dbReference type="Rhea" id="RHEA:27646"/>
        <dbReference type="ChEBI" id="CHEBI:17368"/>
        <dbReference type="ChEBI" id="CHEBI:17596"/>
        <dbReference type="ChEBI" id="CHEBI:43474"/>
        <dbReference type="ChEBI" id="CHEBI:57720"/>
        <dbReference type="EC" id="2.4.2.1"/>
    </reaction>
    <physiologicalReaction direction="left-to-right" evidence="1">
        <dbReference type="Rhea" id="RHEA:27647"/>
    </physiologicalReaction>
</comment>
<comment type="similarity">
    <text evidence="2 10">Belongs to the purine nucleoside phosphorylase YfiH/LACC1 family.</text>
</comment>
<dbReference type="SUPFAM" id="SSF64438">
    <property type="entry name" value="CNF1/YfiH-like putative cysteine hydrolases"/>
    <property type="match status" value="1"/>
</dbReference>
<proteinExistence type="inferred from homology"/>
<evidence type="ECO:0000256" key="6">
    <source>
        <dbReference type="ARBA" id="ARBA00022833"/>
    </source>
</evidence>
<dbReference type="NCBIfam" id="TIGR00726">
    <property type="entry name" value="peptidoglycan editing factor PgeF"/>
    <property type="match status" value="1"/>
</dbReference>
<dbReference type="PATRIC" id="fig|456.5.peg.522"/>
<evidence type="ECO:0000256" key="10">
    <source>
        <dbReference type="RuleBase" id="RU361274"/>
    </source>
</evidence>
<evidence type="ECO:0000313" key="11">
    <source>
        <dbReference type="EMBL" id="KTD16185.1"/>
    </source>
</evidence>
<evidence type="ECO:0000256" key="4">
    <source>
        <dbReference type="ARBA" id="ARBA00022723"/>
    </source>
</evidence>
<comment type="caution">
    <text evidence="11">The sequence shown here is derived from an EMBL/GenBank/DDBJ whole genome shotgun (WGS) entry which is preliminary data.</text>
</comment>
<keyword evidence="4" id="KW-0479">Metal-binding</keyword>
<dbReference type="STRING" id="456.Ljor_0491"/>